<dbReference type="PANTHER" id="PTHR30055">
    <property type="entry name" value="HTH-TYPE TRANSCRIPTIONAL REGULATOR RUTR"/>
    <property type="match status" value="1"/>
</dbReference>
<evidence type="ECO:0000256" key="2">
    <source>
        <dbReference type="PROSITE-ProRule" id="PRU00335"/>
    </source>
</evidence>
<dbReference type="PANTHER" id="PTHR30055:SF235">
    <property type="entry name" value="TRANSCRIPTIONAL REGULATORY PROTEIN"/>
    <property type="match status" value="1"/>
</dbReference>
<feature type="domain" description="HTH tetR-type" evidence="4">
    <location>
        <begin position="24"/>
        <end position="84"/>
    </location>
</feature>
<dbReference type="InterPro" id="IPR009057">
    <property type="entry name" value="Homeodomain-like_sf"/>
</dbReference>
<evidence type="ECO:0000256" key="1">
    <source>
        <dbReference type="ARBA" id="ARBA00023125"/>
    </source>
</evidence>
<dbReference type="SUPFAM" id="SSF48498">
    <property type="entry name" value="Tetracyclin repressor-like, C-terminal domain"/>
    <property type="match status" value="1"/>
</dbReference>
<reference evidence="6" key="1">
    <citation type="journal article" date="2019" name="Int. J. Syst. Evol. Microbiol.">
        <title>The Global Catalogue of Microorganisms (GCM) 10K type strain sequencing project: providing services to taxonomists for standard genome sequencing and annotation.</title>
        <authorList>
            <consortium name="The Broad Institute Genomics Platform"/>
            <consortium name="The Broad Institute Genome Sequencing Center for Infectious Disease"/>
            <person name="Wu L."/>
            <person name="Ma J."/>
        </authorList>
    </citation>
    <scope>NUCLEOTIDE SEQUENCE [LARGE SCALE GENOMIC DNA]</scope>
    <source>
        <strain evidence="6">CCUG 43114</strain>
    </source>
</reference>
<feature type="region of interest" description="Disordered" evidence="3">
    <location>
        <begin position="1"/>
        <end position="26"/>
    </location>
</feature>
<dbReference type="Proteomes" id="UP001596122">
    <property type="component" value="Unassembled WGS sequence"/>
</dbReference>
<dbReference type="Gene3D" id="1.10.357.10">
    <property type="entry name" value="Tetracycline Repressor, domain 2"/>
    <property type="match status" value="1"/>
</dbReference>
<dbReference type="InterPro" id="IPR001647">
    <property type="entry name" value="HTH_TetR"/>
</dbReference>
<dbReference type="InterPro" id="IPR041678">
    <property type="entry name" value="TetR_C_16"/>
</dbReference>
<organism evidence="5 6">
    <name type="scientific">Aquipuribacter nitratireducens</name>
    <dbReference type="NCBI Taxonomy" id="650104"/>
    <lineage>
        <taxon>Bacteria</taxon>
        <taxon>Bacillati</taxon>
        <taxon>Actinomycetota</taxon>
        <taxon>Actinomycetes</taxon>
        <taxon>Micrococcales</taxon>
        <taxon>Intrasporangiaceae</taxon>
        <taxon>Aquipuribacter</taxon>
    </lineage>
</organism>
<dbReference type="InterPro" id="IPR050109">
    <property type="entry name" value="HTH-type_TetR-like_transc_reg"/>
</dbReference>
<dbReference type="PRINTS" id="PR00455">
    <property type="entry name" value="HTHTETR"/>
</dbReference>
<comment type="caution">
    <text evidence="5">The sequence shown here is derived from an EMBL/GenBank/DDBJ whole genome shotgun (WGS) entry which is preliminary data.</text>
</comment>
<accession>A0ABW0GNW2</accession>
<dbReference type="RefSeq" id="WP_340270864.1">
    <property type="nucleotide sequence ID" value="NZ_JBBEOG010000008.1"/>
</dbReference>
<sequence length="217" mass="23075">MAPRRTTSAPTARRPATGRRPGNPPTRDAVLAAARDCFAAGGYDGTSVRTIAARAGVDAALVHHYFATKEKLFLEVVGAPADPEEVLADVVTGPREDMGANLVRALLRLWDGPSGPAALALLRSSVGGDRMVLLLREFLLARVLRRLVGALDHDGREAATRVALVASQMVGLVMTRYVLRIEPLASAGAQDLVAAVGPNVQRYLTGDVPLPREDVRE</sequence>
<dbReference type="Gene3D" id="1.10.10.60">
    <property type="entry name" value="Homeodomain-like"/>
    <property type="match status" value="1"/>
</dbReference>
<evidence type="ECO:0000313" key="5">
    <source>
        <dbReference type="EMBL" id="MFC5380989.1"/>
    </source>
</evidence>
<dbReference type="EMBL" id="JBHSLD010000007">
    <property type="protein sequence ID" value="MFC5380989.1"/>
    <property type="molecule type" value="Genomic_DNA"/>
</dbReference>
<dbReference type="PROSITE" id="PS50977">
    <property type="entry name" value="HTH_TETR_2"/>
    <property type="match status" value="1"/>
</dbReference>
<dbReference type="Pfam" id="PF17920">
    <property type="entry name" value="TetR_C_16"/>
    <property type="match status" value="1"/>
</dbReference>
<name>A0ABW0GNW2_9MICO</name>
<proteinExistence type="predicted"/>
<evidence type="ECO:0000259" key="4">
    <source>
        <dbReference type="PROSITE" id="PS50977"/>
    </source>
</evidence>
<dbReference type="Pfam" id="PF00440">
    <property type="entry name" value="TetR_N"/>
    <property type="match status" value="1"/>
</dbReference>
<dbReference type="SUPFAM" id="SSF46689">
    <property type="entry name" value="Homeodomain-like"/>
    <property type="match status" value="1"/>
</dbReference>
<keyword evidence="6" id="KW-1185">Reference proteome</keyword>
<protein>
    <submittedName>
        <fullName evidence="5">TetR family transcriptional regulator</fullName>
    </submittedName>
</protein>
<feature type="DNA-binding region" description="H-T-H motif" evidence="2">
    <location>
        <begin position="47"/>
        <end position="66"/>
    </location>
</feature>
<evidence type="ECO:0000256" key="3">
    <source>
        <dbReference type="SAM" id="MobiDB-lite"/>
    </source>
</evidence>
<dbReference type="InterPro" id="IPR036271">
    <property type="entry name" value="Tet_transcr_reg_TetR-rel_C_sf"/>
</dbReference>
<evidence type="ECO:0000313" key="6">
    <source>
        <dbReference type="Proteomes" id="UP001596122"/>
    </source>
</evidence>
<keyword evidence="1 2" id="KW-0238">DNA-binding</keyword>
<gene>
    <name evidence="5" type="ORF">ACFPJ6_09315</name>
</gene>